<organism evidence="2 3">
    <name type="scientific">Mailhella massiliensis</name>
    <dbReference type="NCBI Taxonomy" id="1903261"/>
    <lineage>
        <taxon>Bacteria</taxon>
        <taxon>Pseudomonadati</taxon>
        <taxon>Thermodesulfobacteriota</taxon>
        <taxon>Desulfovibrionia</taxon>
        <taxon>Desulfovibrionales</taxon>
        <taxon>Desulfovibrionaceae</taxon>
        <taxon>Mailhella</taxon>
    </lineage>
</organism>
<proteinExistence type="predicted"/>
<name>A0A921DRY5_9BACT</name>
<dbReference type="Pfam" id="PF13472">
    <property type="entry name" value="Lipase_GDSL_2"/>
    <property type="match status" value="1"/>
</dbReference>
<comment type="caution">
    <text evidence="2">The sequence shown here is derived from an EMBL/GenBank/DDBJ whole genome shotgun (WGS) entry which is preliminary data.</text>
</comment>
<sequence length="230" mass="24652">MAAKRLLCFGDSNTYGWQATLEGPALRYPRALRWTGRLSDMLGPDWEVVEEGLGGRTLRDHFTVGSGLAVPGAGLCAKDYLPACLLSHLPLDAVVIMLGSNDMKSALNRSAESIAEGMGELADMVLSFPWEGVLDYPHPALILVSPPYIGERKMRLAGERYKGAPEKSRALAALYRQVAEDKGAAFLDAAHAVGGSPFGEAHGEDGMHLNEADHAALAAALFEKMRAVFS</sequence>
<dbReference type="InterPro" id="IPR051532">
    <property type="entry name" value="Ester_Hydrolysis_Enzymes"/>
</dbReference>
<dbReference type="GO" id="GO:0016788">
    <property type="term" value="F:hydrolase activity, acting on ester bonds"/>
    <property type="evidence" value="ECO:0007669"/>
    <property type="project" value="UniProtKB-ARBA"/>
</dbReference>
<protein>
    <submittedName>
        <fullName evidence="2">GDSL-type esterase/lipase family protein</fullName>
    </submittedName>
</protein>
<dbReference type="InterPro" id="IPR013830">
    <property type="entry name" value="SGNH_hydro"/>
</dbReference>
<dbReference type="RefSeq" id="WP_304123236.1">
    <property type="nucleotide sequence ID" value="NZ_DYZA01000207.1"/>
</dbReference>
<feature type="domain" description="SGNH hydrolase-type esterase" evidence="1">
    <location>
        <begin position="8"/>
        <end position="215"/>
    </location>
</feature>
<dbReference type="InterPro" id="IPR036514">
    <property type="entry name" value="SGNH_hydro_sf"/>
</dbReference>
<dbReference type="PANTHER" id="PTHR30383:SF29">
    <property type="entry name" value="SGNH HYDROLASE-TYPE ESTERASE DOMAIN-CONTAINING PROTEIN"/>
    <property type="match status" value="1"/>
</dbReference>
<evidence type="ECO:0000313" key="3">
    <source>
        <dbReference type="Proteomes" id="UP000698963"/>
    </source>
</evidence>
<dbReference type="EMBL" id="DYZA01000207">
    <property type="protein sequence ID" value="HJD97984.1"/>
    <property type="molecule type" value="Genomic_DNA"/>
</dbReference>
<evidence type="ECO:0000313" key="2">
    <source>
        <dbReference type="EMBL" id="HJD97984.1"/>
    </source>
</evidence>
<dbReference type="Proteomes" id="UP000698963">
    <property type="component" value="Unassembled WGS sequence"/>
</dbReference>
<accession>A0A921DRY5</accession>
<dbReference type="AlphaFoldDB" id="A0A921DRY5"/>
<dbReference type="PANTHER" id="PTHR30383">
    <property type="entry name" value="THIOESTERASE 1/PROTEASE 1/LYSOPHOSPHOLIPASE L1"/>
    <property type="match status" value="1"/>
</dbReference>
<reference evidence="2" key="2">
    <citation type="submission" date="2021-09" db="EMBL/GenBank/DDBJ databases">
        <authorList>
            <person name="Gilroy R."/>
        </authorList>
    </citation>
    <scope>NUCLEOTIDE SEQUENCE</scope>
    <source>
        <strain evidence="2">ChiGjej2B2-19336</strain>
    </source>
</reference>
<dbReference type="Gene3D" id="3.40.50.1110">
    <property type="entry name" value="SGNH hydrolase"/>
    <property type="match status" value="1"/>
</dbReference>
<evidence type="ECO:0000259" key="1">
    <source>
        <dbReference type="Pfam" id="PF13472"/>
    </source>
</evidence>
<reference evidence="2" key="1">
    <citation type="journal article" date="2021" name="PeerJ">
        <title>Extensive microbial diversity within the chicken gut microbiome revealed by metagenomics and culture.</title>
        <authorList>
            <person name="Gilroy R."/>
            <person name="Ravi A."/>
            <person name="Getino M."/>
            <person name="Pursley I."/>
            <person name="Horton D.L."/>
            <person name="Alikhan N.F."/>
            <person name="Baker D."/>
            <person name="Gharbi K."/>
            <person name="Hall N."/>
            <person name="Watson M."/>
            <person name="Adriaenssens E.M."/>
            <person name="Foster-Nyarko E."/>
            <person name="Jarju S."/>
            <person name="Secka A."/>
            <person name="Antonio M."/>
            <person name="Oren A."/>
            <person name="Chaudhuri R.R."/>
            <person name="La Ragione R."/>
            <person name="Hildebrand F."/>
            <person name="Pallen M.J."/>
        </authorList>
    </citation>
    <scope>NUCLEOTIDE SEQUENCE</scope>
    <source>
        <strain evidence="2">ChiGjej2B2-19336</strain>
    </source>
</reference>
<dbReference type="SUPFAM" id="SSF52266">
    <property type="entry name" value="SGNH hydrolase"/>
    <property type="match status" value="1"/>
</dbReference>
<gene>
    <name evidence="2" type="ORF">K8W16_10120</name>
</gene>